<dbReference type="Gene3D" id="3.90.550.10">
    <property type="entry name" value="Spore Coat Polysaccharide Biosynthesis Protein SpsA, Chain A"/>
    <property type="match status" value="1"/>
</dbReference>
<organism evidence="1">
    <name type="scientific">marine sediment metagenome</name>
    <dbReference type="NCBI Taxonomy" id="412755"/>
    <lineage>
        <taxon>unclassified sequences</taxon>
        <taxon>metagenomes</taxon>
        <taxon>ecological metagenomes</taxon>
    </lineage>
</organism>
<name>X1HAC2_9ZZZZ</name>
<dbReference type="SUPFAM" id="SSF53448">
    <property type="entry name" value="Nucleotide-diphospho-sugar transferases"/>
    <property type="match status" value="1"/>
</dbReference>
<comment type="caution">
    <text evidence="1">The sequence shown here is derived from an EMBL/GenBank/DDBJ whole genome shotgun (WGS) entry which is preliminary data.</text>
</comment>
<feature type="non-terminal residue" evidence="1">
    <location>
        <position position="193"/>
    </location>
</feature>
<gene>
    <name evidence="1" type="ORF">S03H2_44851</name>
</gene>
<protein>
    <recommendedName>
        <fullName evidence="2">Glycosyltransferase 2-like domain-containing protein</fullName>
    </recommendedName>
</protein>
<evidence type="ECO:0000313" key="1">
    <source>
        <dbReference type="EMBL" id="GAH66342.1"/>
    </source>
</evidence>
<proteinExistence type="predicted"/>
<reference evidence="1" key="1">
    <citation type="journal article" date="2014" name="Front. Microbiol.">
        <title>High frequency of phylogenetically diverse reductive dehalogenase-homologous genes in deep subseafloor sedimentary metagenomes.</title>
        <authorList>
            <person name="Kawai M."/>
            <person name="Futagami T."/>
            <person name="Toyoda A."/>
            <person name="Takaki Y."/>
            <person name="Nishi S."/>
            <person name="Hori S."/>
            <person name="Arai W."/>
            <person name="Tsubouchi T."/>
            <person name="Morono Y."/>
            <person name="Uchiyama I."/>
            <person name="Ito T."/>
            <person name="Fujiyama A."/>
            <person name="Inagaki F."/>
            <person name="Takami H."/>
        </authorList>
    </citation>
    <scope>NUCLEOTIDE SEQUENCE</scope>
    <source>
        <strain evidence="1">Expedition CK06-06</strain>
    </source>
</reference>
<dbReference type="EMBL" id="BARU01028068">
    <property type="protein sequence ID" value="GAH66342.1"/>
    <property type="molecule type" value="Genomic_DNA"/>
</dbReference>
<accession>X1HAC2</accession>
<dbReference type="AlphaFoldDB" id="X1HAC2"/>
<evidence type="ECO:0008006" key="2">
    <source>
        <dbReference type="Google" id="ProtNLM"/>
    </source>
</evidence>
<sequence length="193" mass="22445">MIEPKILIGTPMPSNWQIDLRGAGWCFREVNFGVGWEWVAEAVGDTDDNKNIITQRFLKGDFTHLFFMNNDTWLPPNSINKLLLHDKDIVGVLTPMYHGSRGWMGQKEKDKYLTIHDCPKELFPAVRAGGPGMLIKRKIIEAMEWPYWEKKVLEDGTQQSEDYLFCDRAIELGFEVWIDPTFRCIHMHISNML</sequence>
<dbReference type="InterPro" id="IPR029044">
    <property type="entry name" value="Nucleotide-diphossugar_trans"/>
</dbReference>